<dbReference type="PANTHER" id="PTHR43047:SF72">
    <property type="entry name" value="OSMOSENSING HISTIDINE PROTEIN KINASE SLN1"/>
    <property type="match status" value="1"/>
</dbReference>
<dbReference type="SUPFAM" id="SSF55785">
    <property type="entry name" value="PYP-like sensor domain (PAS domain)"/>
    <property type="match status" value="1"/>
</dbReference>
<reference evidence="12 13" key="1">
    <citation type="submission" date="2019-08" db="EMBL/GenBank/DDBJ databases">
        <authorList>
            <person name="Peeters C."/>
        </authorList>
    </citation>
    <scope>NUCLEOTIDE SEQUENCE [LARGE SCALE GENOMIC DNA]</scope>
    <source>
        <strain evidence="12 13">LMG 30175</strain>
    </source>
</reference>
<proteinExistence type="predicted"/>
<evidence type="ECO:0000256" key="6">
    <source>
        <dbReference type="ARBA" id="ARBA00022777"/>
    </source>
</evidence>
<name>A0A5E4U3U7_9BURK</name>
<dbReference type="AlphaFoldDB" id="A0A5E4U3U7"/>
<dbReference type="Gene3D" id="1.10.287.130">
    <property type="match status" value="1"/>
</dbReference>
<dbReference type="EC" id="2.7.13.3" evidence="3"/>
<dbReference type="InterPro" id="IPR011006">
    <property type="entry name" value="CheY-like_superfamily"/>
</dbReference>
<dbReference type="Proteomes" id="UP000414233">
    <property type="component" value="Unassembled WGS sequence"/>
</dbReference>
<keyword evidence="6 12" id="KW-0418">Kinase</keyword>
<dbReference type="SUPFAM" id="SSF55874">
    <property type="entry name" value="ATPase domain of HSP90 chaperone/DNA topoisomerase II/histidine kinase"/>
    <property type="match status" value="1"/>
</dbReference>
<feature type="modified residue" description="4-aspartylphosphate" evidence="7">
    <location>
        <position position="454"/>
    </location>
</feature>
<evidence type="ECO:0000313" key="12">
    <source>
        <dbReference type="EMBL" id="VVD94243.1"/>
    </source>
</evidence>
<feature type="domain" description="PAS" evidence="10">
    <location>
        <begin position="22"/>
        <end position="92"/>
    </location>
</feature>
<dbReference type="InterPro" id="IPR003661">
    <property type="entry name" value="HisK_dim/P_dom"/>
</dbReference>
<feature type="domain" description="PAC" evidence="11">
    <location>
        <begin position="95"/>
        <end position="148"/>
    </location>
</feature>
<dbReference type="Gene3D" id="3.40.50.2300">
    <property type="match status" value="1"/>
</dbReference>
<dbReference type="RefSeq" id="WP_150696654.1">
    <property type="nucleotide sequence ID" value="NZ_CABPRZ010000006.1"/>
</dbReference>
<dbReference type="SMART" id="SM00086">
    <property type="entry name" value="PAC"/>
    <property type="match status" value="1"/>
</dbReference>
<evidence type="ECO:0000256" key="2">
    <source>
        <dbReference type="ARBA" id="ARBA00004429"/>
    </source>
</evidence>
<dbReference type="InterPro" id="IPR003594">
    <property type="entry name" value="HATPase_dom"/>
</dbReference>
<dbReference type="InterPro" id="IPR005467">
    <property type="entry name" value="His_kinase_dom"/>
</dbReference>
<dbReference type="PROSITE" id="PS50110">
    <property type="entry name" value="RESPONSE_REGULATORY"/>
    <property type="match status" value="1"/>
</dbReference>
<dbReference type="CDD" id="cd00082">
    <property type="entry name" value="HisKA"/>
    <property type="match status" value="1"/>
</dbReference>
<evidence type="ECO:0000259" key="11">
    <source>
        <dbReference type="PROSITE" id="PS50113"/>
    </source>
</evidence>
<dbReference type="GO" id="GO:0000155">
    <property type="term" value="F:phosphorelay sensor kinase activity"/>
    <property type="evidence" value="ECO:0007669"/>
    <property type="project" value="InterPro"/>
</dbReference>
<evidence type="ECO:0000259" key="9">
    <source>
        <dbReference type="PROSITE" id="PS50110"/>
    </source>
</evidence>
<dbReference type="PROSITE" id="PS50112">
    <property type="entry name" value="PAS"/>
    <property type="match status" value="1"/>
</dbReference>
<dbReference type="GO" id="GO:0009927">
    <property type="term" value="F:histidine phosphotransfer kinase activity"/>
    <property type="evidence" value="ECO:0007669"/>
    <property type="project" value="TreeGrafter"/>
</dbReference>
<organism evidence="12 13">
    <name type="scientific">Pandoraea terrae</name>
    <dbReference type="NCBI Taxonomy" id="1537710"/>
    <lineage>
        <taxon>Bacteria</taxon>
        <taxon>Pseudomonadati</taxon>
        <taxon>Pseudomonadota</taxon>
        <taxon>Betaproteobacteria</taxon>
        <taxon>Burkholderiales</taxon>
        <taxon>Burkholderiaceae</taxon>
        <taxon>Pandoraea</taxon>
    </lineage>
</organism>
<dbReference type="InterPro" id="IPR036890">
    <property type="entry name" value="HATPase_C_sf"/>
</dbReference>
<dbReference type="PANTHER" id="PTHR43047">
    <property type="entry name" value="TWO-COMPONENT HISTIDINE PROTEIN KINASE"/>
    <property type="match status" value="1"/>
</dbReference>
<dbReference type="Pfam" id="PF08447">
    <property type="entry name" value="PAS_3"/>
    <property type="match status" value="1"/>
</dbReference>
<dbReference type="NCBIfam" id="TIGR00229">
    <property type="entry name" value="sensory_box"/>
    <property type="match status" value="1"/>
</dbReference>
<dbReference type="Pfam" id="PF00512">
    <property type="entry name" value="HisKA"/>
    <property type="match status" value="1"/>
</dbReference>
<dbReference type="FunFam" id="3.30.565.10:FF:000006">
    <property type="entry name" value="Sensor histidine kinase WalK"/>
    <property type="match status" value="1"/>
</dbReference>
<evidence type="ECO:0000313" key="13">
    <source>
        <dbReference type="Proteomes" id="UP000414233"/>
    </source>
</evidence>
<dbReference type="Gene3D" id="3.30.450.20">
    <property type="entry name" value="PAS domain"/>
    <property type="match status" value="1"/>
</dbReference>
<dbReference type="PRINTS" id="PR00344">
    <property type="entry name" value="BCTRLSENSOR"/>
</dbReference>
<comment type="catalytic activity">
    <reaction evidence="1">
        <text>ATP + protein L-histidine = ADP + protein N-phospho-L-histidine.</text>
        <dbReference type="EC" id="2.7.13.3"/>
    </reaction>
</comment>
<dbReference type="SUPFAM" id="SSF47384">
    <property type="entry name" value="Homodimeric domain of signal transducing histidine kinase"/>
    <property type="match status" value="1"/>
</dbReference>
<dbReference type="InterPro" id="IPR013655">
    <property type="entry name" value="PAS_fold_3"/>
</dbReference>
<protein>
    <recommendedName>
        <fullName evidence="3">histidine kinase</fullName>
        <ecNumber evidence="3">2.7.13.3</ecNumber>
    </recommendedName>
</protein>
<dbReference type="SMART" id="SM00091">
    <property type="entry name" value="PAS"/>
    <property type="match status" value="1"/>
</dbReference>
<keyword evidence="4 7" id="KW-0597">Phosphoprotein</keyword>
<comment type="subcellular location">
    <subcellularLocation>
        <location evidence="2">Cell inner membrane</location>
        <topology evidence="2">Multi-pass membrane protein</topology>
    </subcellularLocation>
</comment>
<dbReference type="InterPro" id="IPR000700">
    <property type="entry name" value="PAS-assoc_C"/>
</dbReference>
<dbReference type="SMART" id="SM00387">
    <property type="entry name" value="HATPase_c"/>
    <property type="match status" value="1"/>
</dbReference>
<evidence type="ECO:0000256" key="5">
    <source>
        <dbReference type="ARBA" id="ARBA00022679"/>
    </source>
</evidence>
<dbReference type="Pfam" id="PF02518">
    <property type="entry name" value="HATPase_c"/>
    <property type="match status" value="1"/>
</dbReference>
<gene>
    <name evidence="12" type="ORF">PTE30175_01716</name>
</gene>
<dbReference type="InterPro" id="IPR001610">
    <property type="entry name" value="PAC"/>
</dbReference>
<dbReference type="OrthoDB" id="6114847at2"/>
<evidence type="ECO:0000256" key="7">
    <source>
        <dbReference type="PROSITE-ProRule" id="PRU00169"/>
    </source>
</evidence>
<dbReference type="PROSITE" id="PS50113">
    <property type="entry name" value="PAC"/>
    <property type="match status" value="1"/>
</dbReference>
<dbReference type="Pfam" id="PF00072">
    <property type="entry name" value="Response_reg"/>
    <property type="match status" value="1"/>
</dbReference>
<dbReference type="InterPro" id="IPR000014">
    <property type="entry name" value="PAS"/>
</dbReference>
<evidence type="ECO:0000256" key="1">
    <source>
        <dbReference type="ARBA" id="ARBA00000085"/>
    </source>
</evidence>
<dbReference type="InterPro" id="IPR035965">
    <property type="entry name" value="PAS-like_dom_sf"/>
</dbReference>
<dbReference type="SUPFAM" id="SSF52172">
    <property type="entry name" value="CheY-like"/>
    <property type="match status" value="1"/>
</dbReference>
<dbReference type="SMART" id="SM00388">
    <property type="entry name" value="HisKA"/>
    <property type="match status" value="1"/>
</dbReference>
<feature type="domain" description="Response regulatory" evidence="9">
    <location>
        <begin position="404"/>
        <end position="521"/>
    </location>
</feature>
<dbReference type="EMBL" id="CABPRZ010000006">
    <property type="protein sequence ID" value="VVD94243.1"/>
    <property type="molecule type" value="Genomic_DNA"/>
</dbReference>
<dbReference type="InterPro" id="IPR036097">
    <property type="entry name" value="HisK_dim/P_sf"/>
</dbReference>
<dbReference type="CDD" id="cd16922">
    <property type="entry name" value="HATPase_EvgS-ArcB-TorS-like"/>
    <property type="match status" value="1"/>
</dbReference>
<dbReference type="SMART" id="SM00448">
    <property type="entry name" value="REC"/>
    <property type="match status" value="1"/>
</dbReference>
<feature type="domain" description="Histidine kinase" evidence="8">
    <location>
        <begin position="159"/>
        <end position="377"/>
    </location>
</feature>
<dbReference type="FunFam" id="3.30.450.20:FF:000099">
    <property type="entry name" value="Sensory box sensor histidine kinase"/>
    <property type="match status" value="1"/>
</dbReference>
<evidence type="ECO:0000259" key="10">
    <source>
        <dbReference type="PROSITE" id="PS50112"/>
    </source>
</evidence>
<evidence type="ECO:0000259" key="8">
    <source>
        <dbReference type="PROSITE" id="PS50109"/>
    </source>
</evidence>
<dbReference type="GO" id="GO:0005886">
    <property type="term" value="C:plasma membrane"/>
    <property type="evidence" value="ECO:0007669"/>
    <property type="project" value="UniProtKB-SubCell"/>
</dbReference>
<evidence type="ECO:0000256" key="4">
    <source>
        <dbReference type="ARBA" id="ARBA00022553"/>
    </source>
</evidence>
<accession>A0A5E4U3U7</accession>
<evidence type="ECO:0000256" key="3">
    <source>
        <dbReference type="ARBA" id="ARBA00012438"/>
    </source>
</evidence>
<dbReference type="CDD" id="cd00130">
    <property type="entry name" value="PAS"/>
    <property type="match status" value="1"/>
</dbReference>
<sequence length="532" mass="58294">MRKLRTHTSTELPPPVGEIDEGERRFRSFIDAIPHIVWTARPDGWVDYINQQAVTFTGLTIEQMQGGGWEPIIHPDDLQPSINRWTRAIERGDAFEAESRIKRASDGVHRWHLVRALPFKDSSGNIAKWFGTCTDIEDQKQAQAAAERANRAKSDFLSSMSHELRSPLNAILGFAQLLSSDSPPPTPSQRAGIDQILRAGWHLLELINEVLDLAKIESGQVSLSLEPVSLADAMRECQSMTEPQAQQRGIRISFPRFDVPCFVHADRTRLKQILINLLSNAIKYNRERGTVEVKCSMRTPDRVRVSVQDSGAGLSPAQLGQLFQPFNRLGQEAGAEEGTGIGLVVAKRLIELMGGAIGVESTVGAGSVFWVEMDSAPAPQIAAAGAEPAAPAKAPVEDGVSVHTLLYVEDNPANLKLVEQLIARHTDMRLLTAVTGQLGVELAHTALPEVIVMDIHLPDISGVEALKILRKDPATAHIPVIALSASAMPDDIKKGMKAGFFRYLTKPIKLDEFMDALSVAIEFMKPGVDQHQ</sequence>
<keyword evidence="5" id="KW-0808">Transferase</keyword>
<dbReference type="InterPro" id="IPR001789">
    <property type="entry name" value="Sig_transdc_resp-reg_receiver"/>
</dbReference>
<keyword evidence="13" id="KW-1185">Reference proteome</keyword>
<dbReference type="InterPro" id="IPR004358">
    <property type="entry name" value="Sig_transdc_His_kin-like_C"/>
</dbReference>
<dbReference type="Gene3D" id="3.30.565.10">
    <property type="entry name" value="Histidine kinase-like ATPase, C-terminal domain"/>
    <property type="match status" value="1"/>
</dbReference>
<dbReference type="PROSITE" id="PS50109">
    <property type="entry name" value="HIS_KIN"/>
    <property type="match status" value="1"/>
</dbReference>